<feature type="domain" description="HTH tetR-type" evidence="5">
    <location>
        <begin position="10"/>
        <end position="70"/>
    </location>
</feature>
<dbReference type="Proteomes" id="UP000235828">
    <property type="component" value="Chromosome B"/>
</dbReference>
<dbReference type="InterPro" id="IPR039536">
    <property type="entry name" value="TetR_C_Proteobacteria"/>
</dbReference>
<dbReference type="EMBL" id="LT960612">
    <property type="protein sequence ID" value="SON53025.1"/>
    <property type="molecule type" value="Genomic_DNA"/>
</dbReference>
<dbReference type="PROSITE" id="PS50977">
    <property type="entry name" value="HTH_TETR_2"/>
    <property type="match status" value="1"/>
</dbReference>
<dbReference type="RefSeq" id="WP_102525122.1">
    <property type="nucleotide sequence ID" value="NZ_LT960612.1"/>
</dbReference>
<keyword evidence="7" id="KW-1185">Reference proteome</keyword>
<accession>A0A2N8ZM93</accession>
<reference evidence="6 7" key="1">
    <citation type="submission" date="2017-10" db="EMBL/GenBank/DDBJ databases">
        <authorList>
            <person name="Banno H."/>
            <person name="Chua N.-H."/>
        </authorList>
    </citation>
    <scope>NUCLEOTIDE SEQUENCE [LARGE SCALE GENOMIC DNA]</scope>
    <source>
        <strain evidence="6">Vibrio tapetis CECT4600</strain>
    </source>
</reference>
<dbReference type="FunFam" id="1.10.10.60:FF:000141">
    <property type="entry name" value="TetR family transcriptional regulator"/>
    <property type="match status" value="1"/>
</dbReference>
<dbReference type="SUPFAM" id="SSF46689">
    <property type="entry name" value="Homeodomain-like"/>
    <property type="match status" value="1"/>
</dbReference>
<organism evidence="6 7">
    <name type="scientific">Vibrio tapetis subsp. tapetis</name>
    <dbReference type="NCBI Taxonomy" id="1671868"/>
    <lineage>
        <taxon>Bacteria</taxon>
        <taxon>Pseudomonadati</taxon>
        <taxon>Pseudomonadota</taxon>
        <taxon>Gammaproteobacteria</taxon>
        <taxon>Vibrionales</taxon>
        <taxon>Vibrionaceae</taxon>
        <taxon>Vibrio</taxon>
    </lineage>
</organism>
<feature type="DNA-binding region" description="H-T-H motif" evidence="4">
    <location>
        <begin position="33"/>
        <end position="52"/>
    </location>
</feature>
<dbReference type="Pfam" id="PF00440">
    <property type="entry name" value="TetR_N"/>
    <property type="match status" value="1"/>
</dbReference>
<evidence type="ECO:0000256" key="1">
    <source>
        <dbReference type="ARBA" id="ARBA00023015"/>
    </source>
</evidence>
<dbReference type="InterPro" id="IPR036271">
    <property type="entry name" value="Tet_transcr_reg_TetR-rel_C_sf"/>
</dbReference>
<dbReference type="InterPro" id="IPR050109">
    <property type="entry name" value="HTH-type_TetR-like_transc_reg"/>
</dbReference>
<gene>
    <name evidence="6" type="ORF">VTAP4600_B1414</name>
</gene>
<keyword evidence="2 4" id="KW-0238">DNA-binding</keyword>
<dbReference type="InterPro" id="IPR023772">
    <property type="entry name" value="DNA-bd_HTH_TetR-type_CS"/>
</dbReference>
<dbReference type="GO" id="GO:0000976">
    <property type="term" value="F:transcription cis-regulatory region binding"/>
    <property type="evidence" value="ECO:0007669"/>
    <property type="project" value="TreeGrafter"/>
</dbReference>
<dbReference type="PANTHER" id="PTHR30055">
    <property type="entry name" value="HTH-TYPE TRANSCRIPTIONAL REGULATOR RUTR"/>
    <property type="match status" value="1"/>
</dbReference>
<evidence type="ECO:0000313" key="6">
    <source>
        <dbReference type="EMBL" id="SON53025.1"/>
    </source>
</evidence>
<sequence>MSEPKKTRSEIKREAIIKAAMISFKENGVKATSMDKLAELANVSKRTVYNHFETKEALVMFILSDLWNKVLVQPNIVYQANVSLEEQLHAILVAEVNLMCSEDYLDLSRVAFGHLFYHPEALLKEVEKIASQETTLHRWISAAAADGKLKNVDPAFANSQLHSLIKGQCFWPQLMRLQPELSESAKHYLVQQTVAMFLSHYKS</sequence>
<dbReference type="KEGG" id="vta:B1414"/>
<dbReference type="Gene3D" id="1.10.357.10">
    <property type="entry name" value="Tetracycline Repressor, domain 2"/>
    <property type="match status" value="1"/>
</dbReference>
<keyword evidence="3" id="KW-0804">Transcription</keyword>
<evidence type="ECO:0000256" key="2">
    <source>
        <dbReference type="ARBA" id="ARBA00023125"/>
    </source>
</evidence>
<dbReference type="PANTHER" id="PTHR30055:SF224">
    <property type="entry name" value="TRANSCRIPTIONAL REGULATOR TETR FAMILY"/>
    <property type="match status" value="1"/>
</dbReference>
<evidence type="ECO:0000256" key="4">
    <source>
        <dbReference type="PROSITE-ProRule" id="PRU00335"/>
    </source>
</evidence>
<evidence type="ECO:0000256" key="3">
    <source>
        <dbReference type="ARBA" id="ARBA00023163"/>
    </source>
</evidence>
<dbReference type="SUPFAM" id="SSF48498">
    <property type="entry name" value="Tetracyclin repressor-like, C-terminal domain"/>
    <property type="match status" value="1"/>
</dbReference>
<dbReference type="OrthoDB" id="116240at2"/>
<name>A0A2N8ZM93_9VIBR</name>
<keyword evidence="1" id="KW-0805">Transcription regulation</keyword>
<evidence type="ECO:0000313" key="7">
    <source>
        <dbReference type="Proteomes" id="UP000235828"/>
    </source>
</evidence>
<dbReference type="Gene3D" id="1.10.10.60">
    <property type="entry name" value="Homeodomain-like"/>
    <property type="match status" value="1"/>
</dbReference>
<evidence type="ECO:0000259" key="5">
    <source>
        <dbReference type="PROSITE" id="PS50977"/>
    </source>
</evidence>
<dbReference type="Pfam" id="PF14246">
    <property type="entry name" value="TetR_C_7"/>
    <property type="match status" value="1"/>
</dbReference>
<dbReference type="InterPro" id="IPR001647">
    <property type="entry name" value="HTH_TetR"/>
</dbReference>
<dbReference type="GO" id="GO:0003700">
    <property type="term" value="F:DNA-binding transcription factor activity"/>
    <property type="evidence" value="ECO:0007669"/>
    <property type="project" value="TreeGrafter"/>
</dbReference>
<proteinExistence type="predicted"/>
<dbReference type="InterPro" id="IPR009057">
    <property type="entry name" value="Homeodomain-like_sf"/>
</dbReference>
<protein>
    <submittedName>
        <fullName evidence="6">Putative Transcriptional regulator, TetR family protein</fullName>
    </submittedName>
</protein>
<dbReference type="PROSITE" id="PS01081">
    <property type="entry name" value="HTH_TETR_1"/>
    <property type="match status" value="1"/>
</dbReference>
<dbReference type="PRINTS" id="PR00455">
    <property type="entry name" value="HTHTETR"/>
</dbReference>
<dbReference type="AlphaFoldDB" id="A0A2N8ZM93"/>